<comment type="subcellular location">
    <subcellularLocation>
        <location evidence="1">Cytoplasm</location>
    </subcellularLocation>
    <subcellularLocation>
        <location evidence="2">Nucleus</location>
        <location evidence="2">Nucleolus</location>
    </subcellularLocation>
</comment>
<evidence type="ECO:0000256" key="5">
    <source>
        <dbReference type="ARBA" id="ARBA00022835"/>
    </source>
</evidence>
<feature type="region of interest" description="Disordered" evidence="7">
    <location>
        <begin position="189"/>
        <end position="216"/>
    </location>
</feature>
<dbReference type="GO" id="GO:0034475">
    <property type="term" value="P:U4 snRNA 3'-end processing"/>
    <property type="evidence" value="ECO:0007669"/>
    <property type="project" value="TreeGrafter"/>
</dbReference>
<evidence type="ECO:0000313" key="9">
    <source>
        <dbReference type="EMBL" id="KAI0298722.1"/>
    </source>
</evidence>
<dbReference type="GO" id="GO:0071038">
    <property type="term" value="P:TRAMP-dependent tRNA surveillance pathway"/>
    <property type="evidence" value="ECO:0007669"/>
    <property type="project" value="TreeGrafter"/>
</dbReference>
<dbReference type="GO" id="GO:0000467">
    <property type="term" value="P:exonucleolytic trimming to generate mature 3'-end of 5.8S rRNA from tricistronic rRNA transcript (SSU-rRNA, 5.8S rRNA, LSU-rRNA)"/>
    <property type="evidence" value="ECO:0007669"/>
    <property type="project" value="TreeGrafter"/>
</dbReference>
<proteinExistence type="inferred from homology"/>
<dbReference type="InterPro" id="IPR050590">
    <property type="entry name" value="Exosome_comp_Rrp42_subfam"/>
</dbReference>
<dbReference type="GO" id="GO:0035925">
    <property type="term" value="F:mRNA 3'-UTR AU-rich region binding"/>
    <property type="evidence" value="ECO:0007669"/>
    <property type="project" value="TreeGrafter"/>
</dbReference>
<evidence type="ECO:0000259" key="8">
    <source>
        <dbReference type="Pfam" id="PF01138"/>
    </source>
</evidence>
<dbReference type="SUPFAM" id="SSF54211">
    <property type="entry name" value="Ribosomal protein S5 domain 2-like"/>
    <property type="match status" value="1"/>
</dbReference>
<keyword evidence="9" id="KW-0689">Ribosomal protein</keyword>
<dbReference type="Gene3D" id="3.30.230.70">
    <property type="entry name" value="GHMP Kinase, N-terminal domain"/>
    <property type="match status" value="1"/>
</dbReference>
<evidence type="ECO:0000256" key="4">
    <source>
        <dbReference type="ARBA" id="ARBA00022490"/>
    </source>
</evidence>
<evidence type="ECO:0000256" key="7">
    <source>
        <dbReference type="SAM" id="MobiDB-lite"/>
    </source>
</evidence>
<evidence type="ECO:0000256" key="2">
    <source>
        <dbReference type="ARBA" id="ARBA00004604"/>
    </source>
</evidence>
<evidence type="ECO:0000256" key="1">
    <source>
        <dbReference type="ARBA" id="ARBA00004496"/>
    </source>
</evidence>
<dbReference type="GO" id="GO:0005840">
    <property type="term" value="C:ribosome"/>
    <property type="evidence" value="ECO:0007669"/>
    <property type="project" value="UniProtKB-KW"/>
</dbReference>
<evidence type="ECO:0000313" key="10">
    <source>
        <dbReference type="Proteomes" id="UP001203297"/>
    </source>
</evidence>
<dbReference type="GO" id="GO:0034473">
    <property type="term" value="P:U1 snRNA 3'-end processing"/>
    <property type="evidence" value="ECO:0007669"/>
    <property type="project" value="TreeGrafter"/>
</dbReference>
<evidence type="ECO:0000256" key="6">
    <source>
        <dbReference type="ARBA" id="ARBA00042523"/>
    </source>
</evidence>
<dbReference type="GO" id="GO:0000176">
    <property type="term" value="C:nuclear exosome (RNase complex)"/>
    <property type="evidence" value="ECO:0007669"/>
    <property type="project" value="TreeGrafter"/>
</dbReference>
<dbReference type="Proteomes" id="UP001203297">
    <property type="component" value="Unassembled WGS sequence"/>
</dbReference>
<sequence>MSHSHFEGLAMDRLTRHISTGSKSTSWRWPSLHQFRAVTLQTGVVPVANGSALLNLGRSSDESIGGTEILASAKLEVEDVDIGGDSSSGVEGGRIVGEKQSSPAAYSHLSAAALDDLQHDYSTILNDVLSHASLRPPNLGIIPGRKAWLLALDLIVLSDVGNIYDALFMAARAVLWDTRVPKTRAVEYRPNREGVKGSTDMDLDPESQSGLDTRRSKAPAADFELEDYWDDGPALGGRDLWPVSITLNLFPGVHFLDATTQEEAATPLRLILVYSFPTKSRAALHGMHLLGPGDIDLAQIESLVKEGEKYALDIYTGLNTKLKDEELRRTDKARLKFSAAR</sequence>
<dbReference type="Pfam" id="PF01138">
    <property type="entry name" value="RNase_PH"/>
    <property type="match status" value="1"/>
</dbReference>
<dbReference type="AlphaFoldDB" id="A0AAD4QMG1"/>
<reference evidence="9" key="1">
    <citation type="journal article" date="2022" name="New Phytol.">
        <title>Evolutionary transition to the ectomycorrhizal habit in the genomes of a hyperdiverse lineage of mushroom-forming fungi.</title>
        <authorList>
            <person name="Looney B."/>
            <person name="Miyauchi S."/>
            <person name="Morin E."/>
            <person name="Drula E."/>
            <person name="Courty P.E."/>
            <person name="Kohler A."/>
            <person name="Kuo A."/>
            <person name="LaButti K."/>
            <person name="Pangilinan J."/>
            <person name="Lipzen A."/>
            <person name="Riley R."/>
            <person name="Andreopoulos W."/>
            <person name="He G."/>
            <person name="Johnson J."/>
            <person name="Nolan M."/>
            <person name="Tritt A."/>
            <person name="Barry K.W."/>
            <person name="Grigoriev I.V."/>
            <person name="Nagy L.G."/>
            <person name="Hibbett D."/>
            <person name="Henrissat B."/>
            <person name="Matheny P.B."/>
            <person name="Labbe J."/>
            <person name="Martin F.M."/>
        </authorList>
    </citation>
    <scope>NUCLEOTIDE SEQUENCE</scope>
    <source>
        <strain evidence="9">BPL690</strain>
    </source>
</reference>
<dbReference type="GO" id="GO:0071028">
    <property type="term" value="P:nuclear mRNA surveillance"/>
    <property type="evidence" value="ECO:0007669"/>
    <property type="project" value="TreeGrafter"/>
</dbReference>
<protein>
    <recommendedName>
        <fullName evidence="6">Ribosomal RNA-processing protein 42</fullName>
    </recommendedName>
</protein>
<dbReference type="InterPro" id="IPR027408">
    <property type="entry name" value="PNPase/RNase_PH_dom_sf"/>
</dbReference>
<keyword evidence="5" id="KW-0271">Exosome</keyword>
<gene>
    <name evidence="9" type="ORF">B0F90DRAFT_1818586</name>
</gene>
<dbReference type="InterPro" id="IPR036345">
    <property type="entry name" value="ExoRNase_PH_dom2_sf"/>
</dbReference>
<dbReference type="PANTHER" id="PTHR11097">
    <property type="entry name" value="EXOSOME COMPLEX EXONUCLEASE RIBOSOMAL RNA PROCESSING PROTEIN"/>
    <property type="match status" value="1"/>
</dbReference>
<keyword evidence="10" id="KW-1185">Reference proteome</keyword>
<name>A0AAD4QMG1_9AGAM</name>
<dbReference type="GO" id="GO:0071035">
    <property type="term" value="P:nuclear polyadenylation-dependent rRNA catabolic process"/>
    <property type="evidence" value="ECO:0007669"/>
    <property type="project" value="TreeGrafter"/>
</dbReference>
<comment type="caution">
    <text evidence="9">The sequence shown here is derived from an EMBL/GenBank/DDBJ whole genome shotgun (WGS) entry which is preliminary data.</text>
</comment>
<dbReference type="GO" id="GO:0000177">
    <property type="term" value="C:cytoplasmic exosome (RNase complex)"/>
    <property type="evidence" value="ECO:0007669"/>
    <property type="project" value="TreeGrafter"/>
</dbReference>
<feature type="domain" description="Exoribonuclease phosphorolytic" evidence="8">
    <location>
        <begin position="34"/>
        <end position="181"/>
    </location>
</feature>
<comment type="similarity">
    <text evidence="3">Belongs to the RNase PH family.</text>
</comment>
<organism evidence="9 10">
    <name type="scientific">Multifurca ochricompacta</name>
    <dbReference type="NCBI Taxonomy" id="376703"/>
    <lineage>
        <taxon>Eukaryota</taxon>
        <taxon>Fungi</taxon>
        <taxon>Dikarya</taxon>
        <taxon>Basidiomycota</taxon>
        <taxon>Agaricomycotina</taxon>
        <taxon>Agaricomycetes</taxon>
        <taxon>Russulales</taxon>
        <taxon>Russulaceae</taxon>
        <taxon>Multifurca</taxon>
    </lineage>
</organism>
<keyword evidence="9" id="KW-0687">Ribonucleoprotein</keyword>
<dbReference type="GO" id="GO:0005730">
    <property type="term" value="C:nucleolus"/>
    <property type="evidence" value="ECO:0007669"/>
    <property type="project" value="UniProtKB-SubCell"/>
</dbReference>
<dbReference type="SUPFAM" id="SSF55666">
    <property type="entry name" value="Ribonuclease PH domain 2-like"/>
    <property type="match status" value="1"/>
</dbReference>
<dbReference type="InterPro" id="IPR020568">
    <property type="entry name" value="Ribosomal_Su5_D2-typ_SF"/>
</dbReference>
<accession>A0AAD4QMG1</accession>
<dbReference type="EMBL" id="WTXG01000027">
    <property type="protein sequence ID" value="KAI0298722.1"/>
    <property type="molecule type" value="Genomic_DNA"/>
</dbReference>
<keyword evidence="4" id="KW-0963">Cytoplasm</keyword>
<evidence type="ECO:0000256" key="3">
    <source>
        <dbReference type="ARBA" id="ARBA00006678"/>
    </source>
</evidence>
<dbReference type="PANTHER" id="PTHR11097:SF8">
    <property type="entry name" value="EXOSOME COMPLEX COMPONENT RRP42"/>
    <property type="match status" value="1"/>
</dbReference>
<dbReference type="GO" id="GO:0034476">
    <property type="term" value="P:U5 snRNA 3'-end processing"/>
    <property type="evidence" value="ECO:0007669"/>
    <property type="project" value="TreeGrafter"/>
</dbReference>
<dbReference type="InterPro" id="IPR001247">
    <property type="entry name" value="ExoRNase_PH_dom1"/>
</dbReference>
<dbReference type="GO" id="GO:0016075">
    <property type="term" value="P:rRNA catabolic process"/>
    <property type="evidence" value="ECO:0007669"/>
    <property type="project" value="TreeGrafter"/>
</dbReference>